<keyword evidence="5" id="KW-1185">Reference proteome</keyword>
<organism evidence="4 5">
    <name type="scientific">Eumeta variegata</name>
    <name type="common">Bagworm moth</name>
    <name type="synonym">Eumeta japonica</name>
    <dbReference type="NCBI Taxonomy" id="151549"/>
    <lineage>
        <taxon>Eukaryota</taxon>
        <taxon>Metazoa</taxon>
        <taxon>Ecdysozoa</taxon>
        <taxon>Arthropoda</taxon>
        <taxon>Hexapoda</taxon>
        <taxon>Insecta</taxon>
        <taxon>Pterygota</taxon>
        <taxon>Neoptera</taxon>
        <taxon>Endopterygota</taxon>
        <taxon>Lepidoptera</taxon>
        <taxon>Glossata</taxon>
        <taxon>Ditrysia</taxon>
        <taxon>Tineoidea</taxon>
        <taxon>Psychidae</taxon>
        <taxon>Oiketicinae</taxon>
        <taxon>Eumeta</taxon>
    </lineage>
</organism>
<feature type="region of interest" description="Disordered" evidence="2">
    <location>
        <begin position="321"/>
        <end position="353"/>
    </location>
</feature>
<feature type="signal peptide" evidence="3">
    <location>
        <begin position="1"/>
        <end position="16"/>
    </location>
</feature>
<protein>
    <submittedName>
        <fullName evidence="4">Uncharacterized protein</fullName>
    </submittedName>
</protein>
<dbReference type="Proteomes" id="UP000299102">
    <property type="component" value="Unassembled WGS sequence"/>
</dbReference>
<feature type="compositionally biased region" description="Polar residues" evidence="2">
    <location>
        <begin position="326"/>
        <end position="353"/>
    </location>
</feature>
<reference evidence="4 5" key="1">
    <citation type="journal article" date="2019" name="Commun. Biol.">
        <title>The bagworm genome reveals a unique fibroin gene that provides high tensile strength.</title>
        <authorList>
            <person name="Kono N."/>
            <person name="Nakamura H."/>
            <person name="Ohtoshi R."/>
            <person name="Tomita M."/>
            <person name="Numata K."/>
            <person name="Arakawa K."/>
        </authorList>
    </citation>
    <scope>NUCLEOTIDE SEQUENCE [LARGE SCALE GENOMIC DNA]</scope>
</reference>
<feature type="coiled-coil region" evidence="1">
    <location>
        <begin position="193"/>
        <end position="244"/>
    </location>
</feature>
<gene>
    <name evidence="4" type="ORF">EVAR_83567_1</name>
</gene>
<feature type="chain" id="PRO_5020024115" evidence="3">
    <location>
        <begin position="17"/>
        <end position="684"/>
    </location>
</feature>
<dbReference type="OrthoDB" id="7025731at2759"/>
<proteinExistence type="predicted"/>
<dbReference type="AlphaFoldDB" id="A0A4C1UNA3"/>
<name>A0A4C1UNA3_EUMVA</name>
<keyword evidence="1" id="KW-0175">Coiled coil</keyword>
<evidence type="ECO:0000256" key="2">
    <source>
        <dbReference type="SAM" id="MobiDB-lite"/>
    </source>
</evidence>
<dbReference type="EMBL" id="BGZK01000201">
    <property type="protein sequence ID" value="GBP27938.1"/>
    <property type="molecule type" value="Genomic_DNA"/>
</dbReference>
<sequence length="684" mass="76020">MKTLVTLFAFAAAVWAAQTDFERYPSVVKKLSEGVIREKKAPTFGLLTGQNEIHSVGEHNPGDMGHFRSPGIVPILADPIHSGLKPSPLTGRTHKIVKKPVIIYKPHRPHHYRSYFRDSSEQTSDEQQNCKKLKDELKSCLMKNSKSAVTENVESWEPSNIIIDSSKMTKQAAGDNKNKLLTLETSDKKSESEEVLQRKIEVVKQAIEQVQRSIEVSKNETEKFSQWKNQKEEIEHSVENEAQEIKLPITDNSNQNVSLDLEQRSSNRNDLYEEKFNKNLTQEIKVKDDKGIISKSLKNHNFEQNETEFDTFSFTTSPEKKLLPDMTSNTKGQGSLNHSTKGMDNKSQVSAANEVQENLDSIDKNGQIVNSNLNNGDTNYFFPKEKISTENNAYVIDNKRPLEKSQLNEFEYTAEKGVNILKDKVHPSVLFDNLEGGSSQHNVKLNDVLSLHVESSKPNNSQSHSIKSMSLKSAMDDNKQMVGNSDRISTKKWEVESKENSNAEFKTLIGSTQQFTEATNKNNDIHAIHDSDAALFHKADDIVNPEFEKAFLTEEKNLQMGSASAPKMKSIVEPFEVTKESIPIAFRRRDEGAKKKFTPKMSAHGVYGSYGYGSSASGTGLGYAGATGAGPVSETGDSAIGVFPHAKVGDCAIPILMGCSPSILSGNLLEHQSAYATPISYRKG</sequence>
<evidence type="ECO:0000256" key="1">
    <source>
        <dbReference type="SAM" id="Coils"/>
    </source>
</evidence>
<evidence type="ECO:0000313" key="4">
    <source>
        <dbReference type="EMBL" id="GBP27938.1"/>
    </source>
</evidence>
<comment type="caution">
    <text evidence="4">The sequence shown here is derived from an EMBL/GenBank/DDBJ whole genome shotgun (WGS) entry which is preliminary data.</text>
</comment>
<evidence type="ECO:0000256" key="3">
    <source>
        <dbReference type="SAM" id="SignalP"/>
    </source>
</evidence>
<keyword evidence="3" id="KW-0732">Signal</keyword>
<accession>A0A4C1UNA3</accession>
<evidence type="ECO:0000313" key="5">
    <source>
        <dbReference type="Proteomes" id="UP000299102"/>
    </source>
</evidence>